<accession>A0A834R2J1</accession>
<dbReference type="GO" id="GO:0005524">
    <property type="term" value="F:ATP binding"/>
    <property type="evidence" value="ECO:0007669"/>
    <property type="project" value="UniProtKB-KW"/>
</dbReference>
<dbReference type="EnsemblMetazoa" id="SSS_5564s_mrna">
    <property type="protein sequence ID" value="KAF7488374.1"/>
    <property type="gene ID" value="SSS_5564"/>
</dbReference>
<comment type="catalytic activity">
    <reaction evidence="9">
        <text>L-seryl-[I-kappa-B protein] + ATP = O-phospho-L-seryl-[I-kappa-B protein] + ADP + H(+)</text>
        <dbReference type="Rhea" id="RHEA:19073"/>
        <dbReference type="Rhea" id="RHEA-COMP:13698"/>
        <dbReference type="Rhea" id="RHEA-COMP:13699"/>
        <dbReference type="ChEBI" id="CHEBI:15378"/>
        <dbReference type="ChEBI" id="CHEBI:29999"/>
        <dbReference type="ChEBI" id="CHEBI:30616"/>
        <dbReference type="ChEBI" id="CHEBI:83421"/>
        <dbReference type="ChEBI" id="CHEBI:456216"/>
        <dbReference type="EC" id="2.7.11.10"/>
    </reaction>
</comment>
<dbReference type="PANTHER" id="PTHR22969">
    <property type="entry name" value="IKB KINASE"/>
    <property type="match status" value="1"/>
</dbReference>
<evidence type="ECO:0000256" key="5">
    <source>
        <dbReference type="ARBA" id="ARBA00022679"/>
    </source>
</evidence>
<dbReference type="InterPro" id="IPR000719">
    <property type="entry name" value="Prot_kinase_dom"/>
</dbReference>
<feature type="domain" description="Protein kinase" evidence="11">
    <location>
        <begin position="49"/>
        <end position="350"/>
    </location>
</feature>
<organism evidence="12">
    <name type="scientific">Sarcoptes scabiei</name>
    <name type="common">Itch mite</name>
    <name type="synonym">Acarus scabiei</name>
    <dbReference type="NCBI Taxonomy" id="52283"/>
    <lineage>
        <taxon>Eukaryota</taxon>
        <taxon>Metazoa</taxon>
        <taxon>Ecdysozoa</taxon>
        <taxon>Arthropoda</taxon>
        <taxon>Chelicerata</taxon>
        <taxon>Arachnida</taxon>
        <taxon>Acari</taxon>
        <taxon>Acariformes</taxon>
        <taxon>Sarcoptiformes</taxon>
        <taxon>Astigmata</taxon>
        <taxon>Psoroptidia</taxon>
        <taxon>Sarcoptoidea</taxon>
        <taxon>Sarcoptidae</taxon>
        <taxon>Sarcoptinae</taxon>
        <taxon>Sarcoptes</taxon>
    </lineage>
</organism>
<evidence type="ECO:0000256" key="10">
    <source>
        <dbReference type="SAM" id="Coils"/>
    </source>
</evidence>
<reference evidence="14" key="1">
    <citation type="journal article" date="2020" name="PLoS Negl. Trop. Dis.">
        <title>High-quality nuclear genome for Sarcoptes scabiei-A critical resource for a neglected parasite.</title>
        <authorList>
            <person name="Korhonen P.K."/>
            <person name="Gasser R.B."/>
            <person name="Ma G."/>
            <person name="Wang T."/>
            <person name="Stroehlein A.J."/>
            <person name="Young N.D."/>
            <person name="Ang C.S."/>
            <person name="Fernando D.D."/>
            <person name="Lu H.C."/>
            <person name="Taylor S."/>
            <person name="Reynolds S.L."/>
            <person name="Mofiz E."/>
            <person name="Najaraj S.H."/>
            <person name="Gowda H."/>
            <person name="Madugundu A."/>
            <person name="Renuse S."/>
            <person name="Holt D."/>
            <person name="Pandey A."/>
            <person name="Papenfuss A.T."/>
            <person name="Fischer K."/>
        </authorList>
    </citation>
    <scope>NUCLEOTIDE SEQUENCE [LARGE SCALE GENOMIC DNA]</scope>
</reference>
<dbReference type="GO" id="GO:0008384">
    <property type="term" value="F:IkappaB kinase activity"/>
    <property type="evidence" value="ECO:0007669"/>
    <property type="project" value="UniProtKB-EC"/>
</dbReference>
<dbReference type="Proteomes" id="UP000070412">
    <property type="component" value="Unassembled WGS sequence"/>
</dbReference>
<dbReference type="PANTHER" id="PTHR22969:SF17">
    <property type="entry name" value="INHIBITOR OF NUCLEAR FACTOR KAPPA-B KINASE SUBUNIT BETA"/>
    <property type="match status" value="1"/>
</dbReference>
<evidence type="ECO:0000256" key="7">
    <source>
        <dbReference type="ARBA" id="ARBA00022777"/>
    </source>
</evidence>
<reference evidence="13" key="3">
    <citation type="submission" date="2022-06" db="UniProtKB">
        <authorList>
            <consortium name="EnsemblMetazoa"/>
        </authorList>
    </citation>
    <scope>IDENTIFICATION</scope>
</reference>
<dbReference type="EMBL" id="WVUK01000066">
    <property type="protein sequence ID" value="KAF7488374.1"/>
    <property type="molecule type" value="Genomic_DNA"/>
</dbReference>
<feature type="coiled-coil region" evidence="10">
    <location>
        <begin position="670"/>
        <end position="697"/>
    </location>
</feature>
<reference evidence="12" key="2">
    <citation type="submission" date="2020-01" db="EMBL/GenBank/DDBJ databases">
        <authorList>
            <person name="Korhonen P.K.K."/>
            <person name="Guangxu M.G."/>
            <person name="Wang T.W."/>
            <person name="Stroehlein A.J.S."/>
            <person name="Young N.D."/>
            <person name="Ang C.-S.A."/>
            <person name="Fernando D.W.F."/>
            <person name="Lu H.L."/>
            <person name="Taylor S.T."/>
            <person name="Ehtesham M.E.M."/>
            <person name="Najaraj S.H.N."/>
            <person name="Harsha G.H.G."/>
            <person name="Madugundu A.M."/>
            <person name="Renuse S.R."/>
            <person name="Holt D.H."/>
            <person name="Pandey A.P."/>
            <person name="Papenfuss A.P."/>
            <person name="Gasser R.B.G."/>
            <person name="Fischer K.F."/>
        </authorList>
    </citation>
    <scope>NUCLEOTIDE SEQUENCE</scope>
    <source>
        <strain evidence="12">SSS_KF_BRIS2020</strain>
    </source>
</reference>
<keyword evidence="7 12" id="KW-0418">Kinase</keyword>
<dbReference type="EC" id="2.7.11.10" evidence="2"/>
<dbReference type="OrthoDB" id="267381at2759"/>
<dbReference type="AlphaFoldDB" id="A0A834R2J1"/>
<evidence type="ECO:0000256" key="4">
    <source>
        <dbReference type="ARBA" id="ARBA00022527"/>
    </source>
</evidence>
<evidence type="ECO:0000259" key="11">
    <source>
        <dbReference type="PROSITE" id="PS50011"/>
    </source>
</evidence>
<name>A0A834R2J1_SARSC</name>
<dbReference type="Gene3D" id="1.10.510.10">
    <property type="entry name" value="Transferase(Phosphotransferase) domain 1"/>
    <property type="match status" value="1"/>
</dbReference>
<gene>
    <name evidence="12" type="ORF">SSS_5564</name>
</gene>
<comment type="subcellular location">
    <subcellularLocation>
        <location evidence="1">Cytoplasm</location>
    </subcellularLocation>
</comment>
<dbReference type="SMART" id="SM00220">
    <property type="entry name" value="S_TKc"/>
    <property type="match status" value="1"/>
</dbReference>
<protein>
    <recommendedName>
        <fullName evidence="2">IkappaB kinase</fullName>
        <ecNumber evidence="2">2.7.11.10</ecNumber>
    </recommendedName>
</protein>
<keyword evidence="14" id="KW-1185">Reference proteome</keyword>
<sequence>MMMTNAFRMFDSSGNRNQPINLIQTERDSSNPKENGLIFLNELKTIDKWKQERILGSGSFAIITLWVNTETDEKIALKQNRNNFIGLDDKKIAYYRERWMQEISIMHQLKCSNIVEALKLPKEFDSINRFRSPILAMEYCKGGDLRKVLNRPENSCGLIEKEVRQILKQIASALIYLHDLKIVHRDLKPENIVLQPISKGKILYKLTDLGYAKQLSDNTSANSFVGTLEYLAPELFKGKQYTSTVDNWSFGLLAFEIITGRRPFLPNRTIIQNLKIIKQKKSADICTVIDEKGDYYFSQEIPSLNRISDSLKSDLEKWLQIVLEYDPKKRGGSRAFEMIKTIMKKSHIRIFSIESYEIFAYEIETSTKLNDLKEKIFSHTNVAIQDQYLFFENGEKPRPKVGEQIIERWYRPEICFEQYNPIVLFMFDRSKLLRYQEFYRHLILPEAVEKMMLNTHNDDDDPNNQELRQSTDLDQLRFTWRCTVFVAQQTFEKYSLVHRMLKSIILNCVILFNQLKMENLELFHSMRMIFEPIKIIRSIFLEPTSDTESSKLSNGSFSLSSSSLSLSFTIIKSLNERVWKHFEQSETIVPRLDRKTFLFEKLFHSSEIDPELLEIFNNLLSQYENLQKQKRENFGKQYSQSKNLMLKSLCECFRFVEDNLAHYIKILSILIEFIGNIERLRSNSNQLRNEFDQFTRIHCDPIYKKLLRCESQSKTSTSFSSDFDSFMRNIEKLEQKWAGRKFNSNTLELNDFLFG</sequence>
<evidence type="ECO:0000256" key="1">
    <source>
        <dbReference type="ARBA" id="ARBA00004496"/>
    </source>
</evidence>
<evidence type="ECO:0000256" key="8">
    <source>
        <dbReference type="ARBA" id="ARBA00022840"/>
    </source>
</evidence>
<dbReference type="GO" id="GO:0045944">
    <property type="term" value="P:positive regulation of transcription by RNA polymerase II"/>
    <property type="evidence" value="ECO:0007669"/>
    <property type="project" value="TreeGrafter"/>
</dbReference>
<dbReference type="PROSITE" id="PS00108">
    <property type="entry name" value="PROTEIN_KINASE_ST"/>
    <property type="match status" value="1"/>
</dbReference>
<evidence type="ECO:0000256" key="6">
    <source>
        <dbReference type="ARBA" id="ARBA00022741"/>
    </source>
</evidence>
<dbReference type="GO" id="GO:0008385">
    <property type="term" value="C:IkappaB kinase complex"/>
    <property type="evidence" value="ECO:0007669"/>
    <property type="project" value="TreeGrafter"/>
</dbReference>
<evidence type="ECO:0000256" key="9">
    <source>
        <dbReference type="ARBA" id="ARBA00048789"/>
    </source>
</evidence>
<keyword evidence="4" id="KW-0723">Serine/threonine-protein kinase</keyword>
<dbReference type="GO" id="GO:0033209">
    <property type="term" value="P:tumor necrosis factor-mediated signaling pathway"/>
    <property type="evidence" value="ECO:0007669"/>
    <property type="project" value="TreeGrafter"/>
</dbReference>
<dbReference type="Gene3D" id="3.10.20.90">
    <property type="entry name" value="Phosphatidylinositol 3-kinase Catalytic Subunit, Chain A, domain 1"/>
    <property type="match status" value="1"/>
</dbReference>
<proteinExistence type="predicted"/>
<dbReference type="InterPro" id="IPR051180">
    <property type="entry name" value="IKK"/>
</dbReference>
<dbReference type="InterPro" id="IPR008271">
    <property type="entry name" value="Ser/Thr_kinase_AS"/>
</dbReference>
<dbReference type="InterPro" id="IPR011009">
    <property type="entry name" value="Kinase-like_dom_sf"/>
</dbReference>
<keyword evidence="6" id="KW-0547">Nucleotide-binding</keyword>
<keyword evidence="8" id="KW-0067">ATP-binding</keyword>
<evidence type="ECO:0000313" key="13">
    <source>
        <dbReference type="EnsemblMetazoa" id="KAF7488374.1"/>
    </source>
</evidence>
<evidence type="ECO:0000313" key="12">
    <source>
        <dbReference type="EMBL" id="KAF7488374.1"/>
    </source>
</evidence>
<evidence type="ECO:0000256" key="3">
    <source>
        <dbReference type="ARBA" id="ARBA00022490"/>
    </source>
</evidence>
<keyword evidence="10" id="KW-0175">Coiled coil</keyword>
<dbReference type="PROSITE" id="PS50011">
    <property type="entry name" value="PROTEIN_KINASE_DOM"/>
    <property type="match status" value="1"/>
</dbReference>
<dbReference type="Pfam" id="PF00069">
    <property type="entry name" value="Pkinase"/>
    <property type="match status" value="1"/>
</dbReference>
<evidence type="ECO:0000313" key="14">
    <source>
        <dbReference type="Proteomes" id="UP000070412"/>
    </source>
</evidence>
<evidence type="ECO:0000256" key="2">
    <source>
        <dbReference type="ARBA" id="ARBA00012442"/>
    </source>
</evidence>
<keyword evidence="3" id="KW-0963">Cytoplasm</keyword>
<keyword evidence="5" id="KW-0808">Transferase</keyword>
<dbReference type="SUPFAM" id="SSF56112">
    <property type="entry name" value="Protein kinase-like (PK-like)"/>
    <property type="match status" value="1"/>
</dbReference>